<dbReference type="GO" id="GO:0140098">
    <property type="term" value="F:catalytic activity, acting on RNA"/>
    <property type="evidence" value="ECO:0007669"/>
    <property type="project" value="UniProtKB-ARBA"/>
</dbReference>
<gene>
    <name evidence="7" type="primary">rluD_2</name>
    <name evidence="7" type="ORF">NCTC9836_02088</name>
</gene>
<evidence type="ECO:0000256" key="5">
    <source>
        <dbReference type="RuleBase" id="RU362028"/>
    </source>
</evidence>
<dbReference type="Gene3D" id="3.30.2350.10">
    <property type="entry name" value="Pseudouridine synthase"/>
    <property type="match status" value="1"/>
</dbReference>
<evidence type="ECO:0000256" key="2">
    <source>
        <dbReference type="ARBA" id="ARBA00010876"/>
    </source>
</evidence>
<comment type="catalytic activity">
    <reaction evidence="1 5">
        <text>a uridine in RNA = a pseudouridine in RNA</text>
        <dbReference type="Rhea" id="RHEA:48348"/>
        <dbReference type="Rhea" id="RHEA-COMP:12068"/>
        <dbReference type="Rhea" id="RHEA-COMP:12069"/>
        <dbReference type="ChEBI" id="CHEBI:65314"/>
        <dbReference type="ChEBI" id="CHEBI:65315"/>
    </reaction>
</comment>
<accession>A0A381JBH6</accession>
<dbReference type="InterPro" id="IPR006145">
    <property type="entry name" value="PsdUridine_synth_RsuA/RluA"/>
</dbReference>
<comment type="function">
    <text evidence="5">Responsible for synthesis of pseudouridine from uracil.</text>
</comment>
<dbReference type="NCBIfam" id="TIGR00005">
    <property type="entry name" value="rluA_subfam"/>
    <property type="match status" value="1"/>
</dbReference>
<keyword evidence="8" id="KW-1185">Reference proteome</keyword>
<evidence type="ECO:0000256" key="1">
    <source>
        <dbReference type="ARBA" id="ARBA00000073"/>
    </source>
</evidence>
<evidence type="ECO:0000259" key="6">
    <source>
        <dbReference type="Pfam" id="PF00849"/>
    </source>
</evidence>
<dbReference type="EMBL" id="UFWZ01000001">
    <property type="protein sequence ID" value="SUY47747.1"/>
    <property type="molecule type" value="Genomic_DNA"/>
</dbReference>
<dbReference type="InterPro" id="IPR020103">
    <property type="entry name" value="PsdUridine_synth_cat_dom_sf"/>
</dbReference>
<dbReference type="InterPro" id="IPR006225">
    <property type="entry name" value="PsdUridine_synth_RluC/D"/>
</dbReference>
<protein>
    <recommendedName>
        <fullName evidence="5">Pseudouridine synthase</fullName>
        <ecNumber evidence="5">5.4.99.-</ecNumber>
    </recommendedName>
</protein>
<dbReference type="GO" id="GO:0000455">
    <property type="term" value="P:enzyme-directed rRNA pseudouridine synthesis"/>
    <property type="evidence" value="ECO:0007669"/>
    <property type="project" value="TreeGrafter"/>
</dbReference>
<dbReference type="CDD" id="cd02869">
    <property type="entry name" value="PseudoU_synth_RluA_like"/>
    <property type="match status" value="1"/>
</dbReference>
<dbReference type="PANTHER" id="PTHR21600">
    <property type="entry name" value="MITOCHONDRIAL RNA PSEUDOURIDINE SYNTHASE"/>
    <property type="match status" value="1"/>
</dbReference>
<evidence type="ECO:0000256" key="4">
    <source>
        <dbReference type="PROSITE-ProRule" id="PRU00182"/>
    </source>
</evidence>
<dbReference type="EC" id="5.4.99.-" evidence="5"/>
<dbReference type="PANTHER" id="PTHR21600:SF44">
    <property type="entry name" value="RIBOSOMAL LARGE SUBUNIT PSEUDOURIDINE SYNTHASE D"/>
    <property type="match status" value="1"/>
</dbReference>
<evidence type="ECO:0000256" key="3">
    <source>
        <dbReference type="PIRSR" id="PIRSR606225-1"/>
    </source>
</evidence>
<evidence type="ECO:0000313" key="7">
    <source>
        <dbReference type="EMBL" id="SUY47747.1"/>
    </source>
</evidence>
<dbReference type="AlphaFoldDB" id="A0A381JBH6"/>
<dbReference type="OrthoDB" id="9807829at2"/>
<keyword evidence="4" id="KW-0694">RNA-binding</keyword>
<organism evidence="7 8">
    <name type="scientific">Clostridium putrefaciens</name>
    <dbReference type="NCBI Taxonomy" id="99675"/>
    <lineage>
        <taxon>Bacteria</taxon>
        <taxon>Bacillati</taxon>
        <taxon>Bacillota</taxon>
        <taxon>Clostridia</taxon>
        <taxon>Eubacteriales</taxon>
        <taxon>Clostridiaceae</taxon>
        <taxon>Clostridium</taxon>
    </lineage>
</organism>
<comment type="similarity">
    <text evidence="2 5">Belongs to the pseudouridine synthase RluA family.</text>
</comment>
<reference evidence="7 8" key="1">
    <citation type="submission" date="2018-06" db="EMBL/GenBank/DDBJ databases">
        <authorList>
            <consortium name="Pathogen Informatics"/>
            <person name="Doyle S."/>
        </authorList>
    </citation>
    <scope>NUCLEOTIDE SEQUENCE [LARGE SCALE GENOMIC DNA]</scope>
    <source>
        <strain evidence="7 8">NCTC9836</strain>
    </source>
</reference>
<dbReference type="RefSeq" id="WP_115641640.1">
    <property type="nucleotide sequence ID" value="NZ_UFWZ01000001.1"/>
</dbReference>
<dbReference type="CDD" id="cd00165">
    <property type="entry name" value="S4"/>
    <property type="match status" value="1"/>
</dbReference>
<dbReference type="Proteomes" id="UP000254664">
    <property type="component" value="Unassembled WGS sequence"/>
</dbReference>
<keyword evidence="5 7" id="KW-0413">Isomerase</keyword>
<dbReference type="Pfam" id="PF00849">
    <property type="entry name" value="PseudoU_synth_2"/>
    <property type="match status" value="1"/>
</dbReference>
<feature type="domain" description="Pseudouridine synthase RsuA/RluA-like" evidence="6">
    <location>
        <begin position="87"/>
        <end position="238"/>
    </location>
</feature>
<sequence length="298" mass="34254">MNNLEFIVEKEAVGLKIRDYLKHHKGLSSRLIRGAAPEGRIKVNGDVVKLNHIIKEGENISVDINKKESQNIEAEDMPLDIVYEDEDVLVVNKPPFMVVHPTRKHKLGTLSNGVIYHFKENKSASVVRLVSRLDMNTSGLIIIAKNQYSHAKLSEAMKLPEFKKYYRAVVHGSFEEDFGTIDLPIYYPGEEFIKRVVDERGQKSVTHYKVKERYAEATLLELILETGRTHQIRVHLEHMGHSIYGDELYSIYDDSEIIKRQALHAYALEFPHPRTGKIINLTSELPEDIKSLMEQLRI</sequence>
<feature type="active site" evidence="3">
    <location>
        <position position="134"/>
    </location>
</feature>
<dbReference type="GO" id="GO:0009982">
    <property type="term" value="F:pseudouridine synthase activity"/>
    <property type="evidence" value="ECO:0007669"/>
    <property type="project" value="InterPro"/>
</dbReference>
<evidence type="ECO:0000313" key="8">
    <source>
        <dbReference type="Proteomes" id="UP000254664"/>
    </source>
</evidence>
<proteinExistence type="inferred from homology"/>
<dbReference type="SUPFAM" id="SSF55120">
    <property type="entry name" value="Pseudouridine synthase"/>
    <property type="match status" value="1"/>
</dbReference>
<dbReference type="InterPro" id="IPR050188">
    <property type="entry name" value="RluA_PseudoU_synthase"/>
</dbReference>
<dbReference type="PROSITE" id="PS50889">
    <property type="entry name" value="S4"/>
    <property type="match status" value="1"/>
</dbReference>
<name>A0A381JBH6_9CLOT</name>
<dbReference type="SUPFAM" id="SSF55174">
    <property type="entry name" value="Alpha-L RNA-binding motif"/>
    <property type="match status" value="1"/>
</dbReference>
<dbReference type="GO" id="GO:0003723">
    <property type="term" value="F:RNA binding"/>
    <property type="evidence" value="ECO:0007669"/>
    <property type="project" value="UniProtKB-KW"/>
</dbReference>